<dbReference type="Gramene" id="KQJ90127">
    <property type="protein sequence ID" value="KQJ90127"/>
    <property type="gene ID" value="BRADI_4g29616v3"/>
</dbReference>
<dbReference type="InterPro" id="IPR056016">
    <property type="entry name" value="DUF7595"/>
</dbReference>
<evidence type="ECO:0000259" key="1">
    <source>
        <dbReference type="Pfam" id="PF24523"/>
    </source>
</evidence>
<reference evidence="3" key="3">
    <citation type="submission" date="2018-08" db="UniProtKB">
        <authorList>
            <consortium name="EnsemblPlants"/>
        </authorList>
    </citation>
    <scope>IDENTIFICATION</scope>
    <source>
        <strain evidence="3">cv. Bd21</strain>
    </source>
</reference>
<protein>
    <recommendedName>
        <fullName evidence="1">DUF7595 domain-containing protein</fullName>
    </recommendedName>
</protein>
<dbReference type="PANTHER" id="PTHR35828:SF41">
    <property type="entry name" value="F-BOX DOMAIN-CONTAINING PROTEIN"/>
    <property type="match status" value="1"/>
</dbReference>
<evidence type="ECO:0000313" key="3">
    <source>
        <dbReference type="EnsemblPlants" id="KQJ90127"/>
    </source>
</evidence>
<dbReference type="InParanoid" id="A0A0Q3ERN8"/>
<keyword evidence="4" id="KW-1185">Reference proteome</keyword>
<dbReference type="PANTHER" id="PTHR35828">
    <property type="entry name" value="OS08G0203800 PROTEIN-RELATED"/>
    <property type="match status" value="1"/>
</dbReference>
<dbReference type="AlphaFoldDB" id="A0A0Q3ERN8"/>
<proteinExistence type="predicted"/>
<evidence type="ECO:0000313" key="4">
    <source>
        <dbReference type="Proteomes" id="UP000008810"/>
    </source>
</evidence>
<dbReference type="STRING" id="15368.A0A0Q3ERN8"/>
<dbReference type="Pfam" id="PF24523">
    <property type="entry name" value="DUF7595"/>
    <property type="match status" value="1"/>
</dbReference>
<dbReference type="EMBL" id="CM000883">
    <property type="protein sequence ID" value="KQJ90127.1"/>
    <property type="molecule type" value="Genomic_DNA"/>
</dbReference>
<reference evidence="2" key="2">
    <citation type="submission" date="2017-06" db="EMBL/GenBank/DDBJ databases">
        <title>WGS assembly of Brachypodium distachyon.</title>
        <authorList>
            <consortium name="The International Brachypodium Initiative"/>
            <person name="Lucas S."/>
            <person name="Harmon-Smith M."/>
            <person name="Lail K."/>
            <person name="Tice H."/>
            <person name="Grimwood J."/>
            <person name="Bruce D."/>
            <person name="Barry K."/>
            <person name="Shu S."/>
            <person name="Lindquist E."/>
            <person name="Wang M."/>
            <person name="Pitluck S."/>
            <person name="Vogel J.P."/>
            <person name="Garvin D.F."/>
            <person name="Mockler T.C."/>
            <person name="Schmutz J."/>
            <person name="Rokhsar D."/>
            <person name="Bevan M.W."/>
        </authorList>
    </citation>
    <scope>NUCLEOTIDE SEQUENCE</scope>
    <source>
        <strain evidence="2">Bd21</strain>
    </source>
</reference>
<reference evidence="2 3" key="1">
    <citation type="journal article" date="2010" name="Nature">
        <title>Genome sequencing and analysis of the model grass Brachypodium distachyon.</title>
        <authorList>
            <consortium name="International Brachypodium Initiative"/>
        </authorList>
    </citation>
    <scope>NUCLEOTIDE SEQUENCE [LARGE SCALE GENOMIC DNA]</scope>
    <source>
        <strain evidence="2 3">Bd21</strain>
    </source>
</reference>
<sequence length="370" mass="41374">MESLLIDVVLDIVERLDVASVVRCAATSKAFRGTILGLAFRRSGGFDSTLLLGFSFFQKSTYRSARMHRAVLTTPSNASCARLGLLGSFQPAASRDGFFVLRRNAARRVKALHLQAAVELCVRDTLTGRDELLPPVAFQLLLELLVMDTDLRFSTFSSGDGRWGDPRQATQHPQHLLQPHRPLDARPPVVIGHTVYYSCWVYNNPFWDRILALDTTTALATLVEVPQRCFSGMMTIKNNEYLLLASVQGRLRLLVADSLRISMWTAPPLESLDSGAAWTRQTVISKWEIQRQTLLDRDVYGPVCLRGFGERSGAIILQLGEIIKGTILRIDLGTKEPRAVIIEKQASTMLDHFYLHEIDMASLLKAMKSF</sequence>
<name>A0A0Q3ERN8_BRADI</name>
<dbReference type="OrthoDB" id="692426at2759"/>
<evidence type="ECO:0000313" key="2">
    <source>
        <dbReference type="EMBL" id="KQJ90127.1"/>
    </source>
</evidence>
<organism evidence="2">
    <name type="scientific">Brachypodium distachyon</name>
    <name type="common">Purple false brome</name>
    <name type="synonym">Trachynia distachya</name>
    <dbReference type="NCBI Taxonomy" id="15368"/>
    <lineage>
        <taxon>Eukaryota</taxon>
        <taxon>Viridiplantae</taxon>
        <taxon>Streptophyta</taxon>
        <taxon>Embryophyta</taxon>
        <taxon>Tracheophyta</taxon>
        <taxon>Spermatophyta</taxon>
        <taxon>Magnoliopsida</taxon>
        <taxon>Liliopsida</taxon>
        <taxon>Poales</taxon>
        <taxon>Poaceae</taxon>
        <taxon>BOP clade</taxon>
        <taxon>Pooideae</taxon>
        <taxon>Stipodae</taxon>
        <taxon>Brachypodieae</taxon>
        <taxon>Brachypodium</taxon>
    </lineage>
</organism>
<gene>
    <name evidence="2" type="ORF">BRADI_4g29616v3</name>
</gene>
<feature type="domain" description="DUF7595" evidence="1">
    <location>
        <begin position="57"/>
        <end position="370"/>
    </location>
</feature>
<dbReference type="EnsemblPlants" id="KQJ90127">
    <property type="protein sequence ID" value="KQJ90127"/>
    <property type="gene ID" value="BRADI_4g29616v3"/>
</dbReference>
<dbReference type="Proteomes" id="UP000008810">
    <property type="component" value="Chromosome 4"/>
</dbReference>
<accession>A0A0Q3ERN8</accession>